<dbReference type="EMBL" id="VCDP01000027">
    <property type="protein sequence ID" value="MDX7999231.1"/>
    <property type="molecule type" value="Genomic_DNA"/>
</dbReference>
<comment type="domain">
    <text evidence="8">The IMP cyclohydrolase activity resides in the N-terminal region.</text>
</comment>
<dbReference type="SUPFAM" id="SSF53927">
    <property type="entry name" value="Cytidine deaminase-like"/>
    <property type="match status" value="1"/>
</dbReference>
<evidence type="ECO:0000256" key="3">
    <source>
        <dbReference type="ARBA" id="ARBA00007667"/>
    </source>
</evidence>
<dbReference type="EC" id="2.1.2.3" evidence="8"/>
<dbReference type="NCBIfam" id="TIGR00355">
    <property type="entry name" value="purH"/>
    <property type="match status" value="1"/>
</dbReference>
<proteinExistence type="inferred from homology"/>
<dbReference type="CDD" id="cd01421">
    <property type="entry name" value="IMPCH"/>
    <property type="match status" value="1"/>
</dbReference>
<dbReference type="EC" id="3.5.4.10" evidence="8"/>
<evidence type="ECO:0000256" key="7">
    <source>
        <dbReference type="ARBA" id="ARBA00023268"/>
    </source>
</evidence>
<comment type="pathway">
    <text evidence="2 8">Purine metabolism; IMP biosynthesis via de novo pathway; 5-formamido-1-(5-phospho-D-ribosyl)imidazole-4-carboxamide from 5-amino-1-(5-phospho-D-ribosyl)imidazole-4-carboxamide (10-formyl THF route): step 1/1.</text>
</comment>
<comment type="pathway">
    <text evidence="1 8">Purine metabolism; IMP biosynthesis via de novo pathway; IMP from 5-formamido-1-(5-phospho-D-ribosyl)imidazole-4-carboxamide: step 1/1.</text>
</comment>
<dbReference type="InterPro" id="IPR024051">
    <property type="entry name" value="AICAR_Tfase_dup_dom_sf"/>
</dbReference>
<reference evidence="11" key="1">
    <citation type="journal article" date="2024" name="Toxins">
        <title>Genome Sequence Analysis of Native Xenorhabdus Strains Isolated from Entomopathogenic Nematodes in Argentina.</title>
        <authorList>
            <person name="Palma L."/>
            <person name="Frizzo L."/>
            <person name="Kaiser S."/>
            <person name="Berry C."/>
            <person name="Caballero P."/>
            <person name="Bode H.B."/>
            <person name="Del Valle E.E."/>
        </authorList>
    </citation>
    <scope>NUCLEOTIDE SEQUENCE [LARGE SCALE GENOMIC DNA]</scope>
    <source>
        <strain evidence="11">Reich</strain>
    </source>
</reference>
<feature type="domain" description="MGS-like" evidence="9">
    <location>
        <begin position="1"/>
        <end position="148"/>
    </location>
</feature>
<evidence type="ECO:0000313" key="10">
    <source>
        <dbReference type="EMBL" id="MDX7999231.1"/>
    </source>
</evidence>
<dbReference type="InterPro" id="IPR036914">
    <property type="entry name" value="MGS-like_dom_sf"/>
</dbReference>
<organism evidence="10 11">
    <name type="scientific">Xenorhabdus littoralis</name>
    <dbReference type="NCBI Taxonomy" id="2582835"/>
    <lineage>
        <taxon>Bacteria</taxon>
        <taxon>Pseudomonadati</taxon>
        <taxon>Pseudomonadota</taxon>
        <taxon>Gammaproteobacteria</taxon>
        <taxon>Enterobacterales</taxon>
        <taxon>Morganellaceae</taxon>
        <taxon>Xenorhabdus</taxon>
    </lineage>
</organism>
<dbReference type="RefSeq" id="WP_319926003.1">
    <property type="nucleotide sequence ID" value="NZ_VCDP01000027.1"/>
</dbReference>
<evidence type="ECO:0000256" key="8">
    <source>
        <dbReference type="HAMAP-Rule" id="MF_00139"/>
    </source>
</evidence>
<dbReference type="InterPro" id="IPR011607">
    <property type="entry name" value="MGS-like_dom"/>
</dbReference>
<protein>
    <recommendedName>
        <fullName evidence="8">Bifunctional purine biosynthesis protein PurH</fullName>
    </recommendedName>
    <domain>
        <recommendedName>
            <fullName evidence="8">Phosphoribosylaminoimidazolecarboxamide formyltransferase</fullName>
            <ecNumber evidence="8">2.1.2.3</ecNumber>
        </recommendedName>
        <alternativeName>
            <fullName evidence="8">AICAR transformylase</fullName>
        </alternativeName>
    </domain>
    <domain>
        <recommendedName>
            <fullName evidence="8">IMP cyclohydrolase</fullName>
            <ecNumber evidence="8">3.5.4.10</ecNumber>
        </recommendedName>
        <alternativeName>
            <fullName evidence="8">ATIC</fullName>
        </alternativeName>
        <alternativeName>
            <fullName evidence="8">IMP synthase</fullName>
        </alternativeName>
        <alternativeName>
            <fullName evidence="8">Inosinicase</fullName>
        </alternativeName>
    </domain>
</protein>
<evidence type="ECO:0000256" key="6">
    <source>
        <dbReference type="ARBA" id="ARBA00022801"/>
    </source>
</evidence>
<dbReference type="Pfam" id="PF01808">
    <property type="entry name" value="AICARFT_IMPCHas"/>
    <property type="match status" value="1"/>
</dbReference>
<dbReference type="GO" id="GO:0003937">
    <property type="term" value="F:IMP cyclohydrolase activity"/>
    <property type="evidence" value="ECO:0007669"/>
    <property type="project" value="UniProtKB-EC"/>
</dbReference>
<dbReference type="Gene3D" id="3.40.140.20">
    <property type="match status" value="2"/>
</dbReference>
<accession>A0ABU4SKR8</accession>
<evidence type="ECO:0000313" key="11">
    <source>
        <dbReference type="Proteomes" id="UP001271640"/>
    </source>
</evidence>
<keyword evidence="4 8" id="KW-0808">Transferase</keyword>
<evidence type="ECO:0000256" key="1">
    <source>
        <dbReference type="ARBA" id="ARBA00004844"/>
    </source>
</evidence>
<dbReference type="InterPro" id="IPR016193">
    <property type="entry name" value="Cytidine_deaminase-like"/>
</dbReference>
<dbReference type="SMART" id="SM00798">
    <property type="entry name" value="AICARFT_IMPCHas"/>
    <property type="match status" value="1"/>
</dbReference>
<dbReference type="PROSITE" id="PS51855">
    <property type="entry name" value="MGS"/>
    <property type="match status" value="1"/>
</dbReference>
<dbReference type="HAMAP" id="MF_00139">
    <property type="entry name" value="PurH"/>
    <property type="match status" value="1"/>
</dbReference>
<comment type="similarity">
    <text evidence="3 8">Belongs to the PurH family.</text>
</comment>
<dbReference type="Pfam" id="PF02142">
    <property type="entry name" value="MGS"/>
    <property type="match status" value="1"/>
</dbReference>
<dbReference type="NCBIfam" id="NF002049">
    <property type="entry name" value="PRK00881.1"/>
    <property type="match status" value="1"/>
</dbReference>
<dbReference type="PIRSF" id="PIRSF000414">
    <property type="entry name" value="AICARFT_IMPCHas"/>
    <property type="match status" value="1"/>
</dbReference>
<gene>
    <name evidence="8 10" type="primary">purH</name>
    <name evidence="10" type="ORF">FE394_08460</name>
</gene>
<evidence type="ECO:0000256" key="5">
    <source>
        <dbReference type="ARBA" id="ARBA00022755"/>
    </source>
</evidence>
<dbReference type="GO" id="GO:0004643">
    <property type="term" value="F:phosphoribosylaminoimidazolecarboxamide formyltransferase activity"/>
    <property type="evidence" value="ECO:0007669"/>
    <property type="project" value="UniProtKB-EC"/>
</dbReference>
<keyword evidence="11" id="KW-1185">Reference proteome</keyword>
<dbReference type="Proteomes" id="UP001271640">
    <property type="component" value="Unassembled WGS sequence"/>
</dbReference>
<comment type="caution">
    <text evidence="10">The sequence shown here is derived from an EMBL/GenBank/DDBJ whole genome shotgun (WGS) entry which is preliminary data.</text>
</comment>
<dbReference type="PANTHER" id="PTHR11692:SF0">
    <property type="entry name" value="BIFUNCTIONAL PURINE BIOSYNTHESIS PROTEIN ATIC"/>
    <property type="match status" value="1"/>
</dbReference>
<evidence type="ECO:0000256" key="4">
    <source>
        <dbReference type="ARBA" id="ARBA00022679"/>
    </source>
</evidence>
<name>A0ABU4SKR8_9GAMM</name>
<dbReference type="SUPFAM" id="SSF52335">
    <property type="entry name" value="Methylglyoxal synthase-like"/>
    <property type="match status" value="1"/>
</dbReference>
<dbReference type="InterPro" id="IPR002695">
    <property type="entry name" value="PurH-like"/>
</dbReference>
<sequence>MQQLRPIRHALLSVSDKAGVVEFAKALSSRGVELLSTGGTARLLSEAGLNVTEVSDHTGFPEMMDGRVKTLHPKIHGGILGRRGLDDEVMAQHQITPIDMVVVNLYPFAQTVAKPDCSLEDAVENIDIGGPTMVRSAAKNHKDVTIVVNSQDYDKIIEEMDSHQNSLTHSTRFDLAIKAFEHTAAYDSMIANYFGKLVAPYYGETDQPSGRFPRTLNLNFIKKQNMRYGENSHQDAAFYIEEHIEEQIEEQIAEASIATATQLQGKALSYNNIADTDAALECVKAFSEPACVIVKHANPCGVAVSADIHTAYDQAFKTDPTSAFGGIIAFNRALDADTAKAIIERQFVEVIIAPSINETALPILATKQNVRVLACGEWHSPVAGLDFKRVNGGLLVQERDLGMVGEDDLCVVSKRQPTKQEMQDALFCWKVAKFVKSNAIVYAKDNMTVGIGAGQMSRVYSAKIAGIKAEDEGLEVQGCAMASDAFFPFRDGIDAAAAVGVSCVIQPGGSIRDDEVIAAADEHGIAMIFTGMRHFRH</sequence>
<keyword evidence="6 8" id="KW-0378">Hydrolase</keyword>
<comment type="catalytic activity">
    <reaction evidence="8">
        <text>(6R)-10-formyltetrahydrofolate + 5-amino-1-(5-phospho-beta-D-ribosyl)imidazole-4-carboxamide = 5-formamido-1-(5-phospho-D-ribosyl)imidazole-4-carboxamide + (6S)-5,6,7,8-tetrahydrofolate</text>
        <dbReference type="Rhea" id="RHEA:22192"/>
        <dbReference type="ChEBI" id="CHEBI:57453"/>
        <dbReference type="ChEBI" id="CHEBI:58467"/>
        <dbReference type="ChEBI" id="CHEBI:58475"/>
        <dbReference type="ChEBI" id="CHEBI:195366"/>
        <dbReference type="EC" id="2.1.2.3"/>
    </reaction>
</comment>
<dbReference type="Gene3D" id="3.40.50.1380">
    <property type="entry name" value="Methylglyoxal synthase-like domain"/>
    <property type="match status" value="1"/>
</dbReference>
<dbReference type="PANTHER" id="PTHR11692">
    <property type="entry name" value="BIFUNCTIONAL PURINE BIOSYNTHESIS PROTEIN PURH"/>
    <property type="match status" value="1"/>
</dbReference>
<keyword evidence="5 8" id="KW-0658">Purine biosynthesis</keyword>
<dbReference type="SMART" id="SM00851">
    <property type="entry name" value="MGS"/>
    <property type="match status" value="1"/>
</dbReference>
<evidence type="ECO:0000259" key="9">
    <source>
        <dbReference type="PROSITE" id="PS51855"/>
    </source>
</evidence>
<comment type="catalytic activity">
    <reaction evidence="8">
        <text>IMP + H2O = 5-formamido-1-(5-phospho-D-ribosyl)imidazole-4-carboxamide</text>
        <dbReference type="Rhea" id="RHEA:18445"/>
        <dbReference type="ChEBI" id="CHEBI:15377"/>
        <dbReference type="ChEBI" id="CHEBI:58053"/>
        <dbReference type="ChEBI" id="CHEBI:58467"/>
        <dbReference type="EC" id="3.5.4.10"/>
    </reaction>
</comment>
<keyword evidence="7 8" id="KW-0511">Multifunctional enzyme</keyword>
<evidence type="ECO:0000256" key="2">
    <source>
        <dbReference type="ARBA" id="ARBA00004954"/>
    </source>
</evidence>